<proteinExistence type="predicted"/>
<name>A0ABP8GPM4_9BACT</name>
<keyword evidence="1 2" id="KW-0597">Phosphoprotein</keyword>
<evidence type="ECO:0000259" key="3">
    <source>
        <dbReference type="PROSITE" id="PS50110"/>
    </source>
</evidence>
<dbReference type="EMBL" id="BAABGY010000007">
    <property type="protein sequence ID" value="GAA4328104.1"/>
    <property type="molecule type" value="Genomic_DNA"/>
</dbReference>
<sequence length="166" mass="18969">MAGTKIYYVEDDRDDAEIVAEAFAGHGYEIHVFNNPVELFHQLHLDEFLPTLIILDINLPLMNGLEALQLLKAEPKFSRIPVSLLSTSEPGVGFDGKDLYFLKPTQYHDYEKIVTRLLEHSKRAASAVSQVRRVPDDLKDHPNIMRLKAKLKEDLARLRDTKDSRS</sequence>
<feature type="domain" description="Response regulatory" evidence="3">
    <location>
        <begin position="5"/>
        <end position="118"/>
    </location>
</feature>
<dbReference type="InterPro" id="IPR011006">
    <property type="entry name" value="CheY-like_superfamily"/>
</dbReference>
<evidence type="ECO:0000256" key="2">
    <source>
        <dbReference type="PROSITE-ProRule" id="PRU00169"/>
    </source>
</evidence>
<keyword evidence="5" id="KW-1185">Reference proteome</keyword>
<organism evidence="4 5">
    <name type="scientific">Flaviaesturariibacter amylovorans</name>
    <dbReference type="NCBI Taxonomy" id="1084520"/>
    <lineage>
        <taxon>Bacteria</taxon>
        <taxon>Pseudomonadati</taxon>
        <taxon>Bacteroidota</taxon>
        <taxon>Chitinophagia</taxon>
        <taxon>Chitinophagales</taxon>
        <taxon>Chitinophagaceae</taxon>
        <taxon>Flaviaestuariibacter</taxon>
    </lineage>
</organism>
<dbReference type="SUPFAM" id="SSF52172">
    <property type="entry name" value="CheY-like"/>
    <property type="match status" value="1"/>
</dbReference>
<dbReference type="SMART" id="SM00448">
    <property type="entry name" value="REC"/>
    <property type="match status" value="1"/>
</dbReference>
<dbReference type="InterPro" id="IPR050595">
    <property type="entry name" value="Bact_response_regulator"/>
</dbReference>
<protein>
    <recommendedName>
        <fullName evidence="3">Response regulatory domain-containing protein</fullName>
    </recommendedName>
</protein>
<dbReference type="PANTHER" id="PTHR44591">
    <property type="entry name" value="STRESS RESPONSE REGULATOR PROTEIN 1"/>
    <property type="match status" value="1"/>
</dbReference>
<evidence type="ECO:0000313" key="5">
    <source>
        <dbReference type="Proteomes" id="UP001501725"/>
    </source>
</evidence>
<dbReference type="Gene3D" id="3.40.50.2300">
    <property type="match status" value="1"/>
</dbReference>
<dbReference type="Pfam" id="PF00072">
    <property type="entry name" value="Response_reg"/>
    <property type="match status" value="1"/>
</dbReference>
<feature type="modified residue" description="4-aspartylphosphate" evidence="2">
    <location>
        <position position="56"/>
    </location>
</feature>
<dbReference type="Proteomes" id="UP001501725">
    <property type="component" value="Unassembled WGS sequence"/>
</dbReference>
<gene>
    <name evidence="4" type="ORF">GCM10023184_17800</name>
</gene>
<dbReference type="PANTHER" id="PTHR44591:SF23">
    <property type="entry name" value="CHEY SUBFAMILY"/>
    <property type="match status" value="1"/>
</dbReference>
<dbReference type="InterPro" id="IPR001789">
    <property type="entry name" value="Sig_transdc_resp-reg_receiver"/>
</dbReference>
<evidence type="ECO:0000256" key="1">
    <source>
        <dbReference type="ARBA" id="ARBA00022553"/>
    </source>
</evidence>
<evidence type="ECO:0000313" key="4">
    <source>
        <dbReference type="EMBL" id="GAA4328104.1"/>
    </source>
</evidence>
<dbReference type="PROSITE" id="PS50110">
    <property type="entry name" value="RESPONSE_REGULATORY"/>
    <property type="match status" value="1"/>
</dbReference>
<accession>A0ABP8GPM4</accession>
<comment type="caution">
    <text evidence="4">The sequence shown here is derived from an EMBL/GenBank/DDBJ whole genome shotgun (WGS) entry which is preliminary data.</text>
</comment>
<dbReference type="RefSeq" id="WP_345255182.1">
    <property type="nucleotide sequence ID" value="NZ_BAABGY010000007.1"/>
</dbReference>
<reference evidence="5" key="1">
    <citation type="journal article" date="2019" name="Int. J. Syst. Evol. Microbiol.">
        <title>The Global Catalogue of Microorganisms (GCM) 10K type strain sequencing project: providing services to taxonomists for standard genome sequencing and annotation.</title>
        <authorList>
            <consortium name="The Broad Institute Genomics Platform"/>
            <consortium name="The Broad Institute Genome Sequencing Center for Infectious Disease"/>
            <person name="Wu L."/>
            <person name="Ma J."/>
        </authorList>
    </citation>
    <scope>NUCLEOTIDE SEQUENCE [LARGE SCALE GENOMIC DNA]</scope>
    <source>
        <strain evidence="5">JCM 17919</strain>
    </source>
</reference>